<dbReference type="PANTHER" id="PTHR44757">
    <property type="entry name" value="DIGUANYLATE CYCLASE DGCP"/>
    <property type="match status" value="1"/>
</dbReference>
<dbReference type="OrthoDB" id="9813903at2"/>
<keyword evidence="1" id="KW-1133">Transmembrane helix</keyword>
<evidence type="ECO:0000313" key="4">
    <source>
        <dbReference type="EMBL" id="AZP13398.1"/>
    </source>
</evidence>
<dbReference type="SUPFAM" id="SSF55073">
    <property type="entry name" value="Nucleotide cyclase"/>
    <property type="match status" value="1"/>
</dbReference>
<proteinExistence type="predicted"/>
<keyword evidence="1" id="KW-0472">Membrane</keyword>
<dbReference type="SMART" id="SM00052">
    <property type="entry name" value="EAL"/>
    <property type="match status" value="1"/>
</dbReference>
<dbReference type="PROSITE" id="PS50883">
    <property type="entry name" value="EAL"/>
    <property type="match status" value="1"/>
</dbReference>
<dbReference type="InterPro" id="IPR035919">
    <property type="entry name" value="EAL_sf"/>
</dbReference>
<dbReference type="InterPro" id="IPR001633">
    <property type="entry name" value="EAL_dom"/>
</dbReference>
<dbReference type="KEGG" id="upv:EJN92_16210"/>
<dbReference type="CDD" id="cd01949">
    <property type="entry name" value="GGDEF"/>
    <property type="match status" value="1"/>
</dbReference>
<dbReference type="Pfam" id="PF00563">
    <property type="entry name" value="EAL"/>
    <property type="match status" value="1"/>
</dbReference>
<feature type="transmembrane region" description="Helical" evidence="1">
    <location>
        <begin position="314"/>
        <end position="337"/>
    </location>
</feature>
<accession>A0A3Q9BSD3</accession>
<feature type="domain" description="EAL" evidence="2">
    <location>
        <begin position="654"/>
        <end position="906"/>
    </location>
</feature>
<name>A0A3Q9BSD3_9BURK</name>
<dbReference type="InterPro" id="IPR000160">
    <property type="entry name" value="GGDEF_dom"/>
</dbReference>
<dbReference type="FunFam" id="3.30.70.270:FF:000001">
    <property type="entry name" value="Diguanylate cyclase domain protein"/>
    <property type="match status" value="1"/>
</dbReference>
<dbReference type="InterPro" id="IPR052155">
    <property type="entry name" value="Biofilm_reg_signaling"/>
</dbReference>
<dbReference type="GO" id="GO:0003824">
    <property type="term" value="F:catalytic activity"/>
    <property type="evidence" value="ECO:0007669"/>
    <property type="project" value="UniProtKB-ARBA"/>
</dbReference>
<organism evidence="4 5">
    <name type="scientific">Undibacterium parvum</name>
    <dbReference type="NCBI Taxonomy" id="401471"/>
    <lineage>
        <taxon>Bacteria</taxon>
        <taxon>Pseudomonadati</taxon>
        <taxon>Pseudomonadota</taxon>
        <taxon>Betaproteobacteria</taxon>
        <taxon>Burkholderiales</taxon>
        <taxon>Oxalobacteraceae</taxon>
        <taxon>Undibacterium</taxon>
    </lineage>
</organism>
<dbReference type="SUPFAM" id="SSF141868">
    <property type="entry name" value="EAL domain-like"/>
    <property type="match status" value="1"/>
</dbReference>
<dbReference type="InterPro" id="IPR006189">
    <property type="entry name" value="CHASE_dom"/>
</dbReference>
<dbReference type="RefSeq" id="WP_126128771.1">
    <property type="nucleotide sequence ID" value="NZ_CP034464.1"/>
</dbReference>
<dbReference type="Pfam" id="PF03924">
    <property type="entry name" value="CHASE"/>
    <property type="match status" value="1"/>
</dbReference>
<gene>
    <name evidence="4" type="ORF">EJN92_16210</name>
</gene>
<dbReference type="PROSITE" id="PS50887">
    <property type="entry name" value="GGDEF"/>
    <property type="match status" value="1"/>
</dbReference>
<evidence type="ECO:0000313" key="5">
    <source>
        <dbReference type="Proteomes" id="UP000275663"/>
    </source>
</evidence>
<dbReference type="InterPro" id="IPR043128">
    <property type="entry name" value="Rev_trsase/Diguanyl_cyclase"/>
</dbReference>
<dbReference type="NCBIfam" id="TIGR00254">
    <property type="entry name" value="GGDEF"/>
    <property type="match status" value="1"/>
</dbReference>
<dbReference type="Gene3D" id="3.30.70.270">
    <property type="match status" value="1"/>
</dbReference>
<dbReference type="PANTHER" id="PTHR44757:SF2">
    <property type="entry name" value="BIOFILM ARCHITECTURE MAINTENANCE PROTEIN MBAA"/>
    <property type="match status" value="1"/>
</dbReference>
<evidence type="ECO:0000256" key="1">
    <source>
        <dbReference type="SAM" id="Phobius"/>
    </source>
</evidence>
<dbReference type="CDD" id="cd01948">
    <property type="entry name" value="EAL"/>
    <property type="match status" value="1"/>
</dbReference>
<protein>
    <submittedName>
        <fullName evidence="4">EAL domain-containing protein</fullName>
    </submittedName>
</protein>
<dbReference type="EMBL" id="CP034464">
    <property type="protein sequence ID" value="AZP13398.1"/>
    <property type="molecule type" value="Genomic_DNA"/>
</dbReference>
<dbReference type="Gene3D" id="3.20.20.450">
    <property type="entry name" value="EAL domain"/>
    <property type="match status" value="1"/>
</dbReference>
<keyword evidence="5" id="KW-1185">Reference proteome</keyword>
<evidence type="ECO:0000259" key="2">
    <source>
        <dbReference type="PROSITE" id="PS50883"/>
    </source>
</evidence>
<dbReference type="Proteomes" id="UP000275663">
    <property type="component" value="Chromosome"/>
</dbReference>
<feature type="transmembrane region" description="Helical" evidence="1">
    <location>
        <begin position="15"/>
        <end position="37"/>
    </location>
</feature>
<keyword evidence="1" id="KW-0812">Transmembrane</keyword>
<dbReference type="InterPro" id="IPR029787">
    <property type="entry name" value="Nucleotide_cyclase"/>
</dbReference>
<evidence type="ECO:0000259" key="3">
    <source>
        <dbReference type="PROSITE" id="PS50887"/>
    </source>
</evidence>
<dbReference type="Pfam" id="PF00990">
    <property type="entry name" value="GGDEF"/>
    <property type="match status" value="1"/>
</dbReference>
<dbReference type="SMART" id="SM00267">
    <property type="entry name" value="GGDEF"/>
    <property type="match status" value="1"/>
</dbReference>
<sequence>MNPIRATPFFNMKAVPAAVLTAAVFLSITLWLCWLSLQVSKEDSQRRQQQTILEHHATIQNELDHEIAQLDSFVSLYHLSPNFNRYAFHSFAKIENKPWLIAKLFSKRVKFDDMKEFENTVKTDTTVDVRGYPDFVIQDKLEHQDALVALYLEPRQLLQKTQGLNLEKWFPLGSKRMKESAQTLSFLIKDSHPILKGNNIILSTPVYETHLPIRNVIQRQIAFEGTFSTVISIDKLIHDSLASSNLAFNQVVLIGSGVEDENLYVPVKFLAEKQPVLGLLFEPLQLELPLSLPGKKWSVRYEMQMTNGINDNRVIWLIALIGVLMTMFASGFVYVTIHTKKIALGIAKDMTKALHTSEESLQETQRLAKMGSFQISPIGEISALSGNIHALFDIPATTQVFELTQILEHIDQQYRLIFKELIAQASATSLHTHLIIKVQKDTPTWLNLIVDSNVTETSFTLRVIAMDITEKYQAEQKIKHLAYQDSLTGLANRASLRIATEQALLSSRQDGNQLALIFLDLDRFKFINDSVGHHIGDQVLTEIGNRLRSAVKSRDFIARLGGDEFVILVEALTSEIDLKLIADRILALVSAPMSIGVHTYYLTTSIGIALAENGSPNADVLMKQADIAMYHSKEKGKNKYTLFSSAIAEVLENKTKLEIELRSAIENALFIPHYQPQYRVDTGLLCGVESLIRWNHPCRGMLSAKEFIDTAEESGLIIQIGNQVLIDVCSTIAQWNMPEDFIVGVNVSSLQFFQVGFVDFVINTIRRAGISPQRIEIEVTETMIMHDTEIAKTSLEQLHAFGVGVSIDDFGTGYASLTYLRDFPVQRIKIDQRFVQGHTENHKDMAIVKAISTLGHDFGMQVIAEGVETQEQLRSLEMVGCDLYQGWLRSNALPAASIEKLLAGAIVSHDTLALPIIG</sequence>
<dbReference type="AlphaFoldDB" id="A0A3Q9BSD3"/>
<reference evidence="4 5" key="1">
    <citation type="journal article" date="2011" name="Int. J. Syst. Evol. Microbiol.">
        <title>Description of Undibacterium oligocarboniphilum sp. nov., isolated from purified water, and Undibacterium pigrum strain CCUG 49012 as the type strain of Undibacterium parvum sp. nov., and emended descriptions of the genus Undibacterium and the species Undibacterium pigrum.</title>
        <authorList>
            <person name="Eder W."/>
            <person name="Wanner G."/>
            <person name="Ludwig W."/>
            <person name="Busse H.J."/>
            <person name="Ziemke-Kageler F."/>
            <person name="Lang E."/>
        </authorList>
    </citation>
    <scope>NUCLEOTIDE SEQUENCE [LARGE SCALE GENOMIC DNA]</scope>
    <source>
        <strain evidence="4 5">DSM 23061</strain>
    </source>
</reference>
<feature type="domain" description="GGDEF" evidence="3">
    <location>
        <begin position="512"/>
        <end position="645"/>
    </location>
</feature>